<proteinExistence type="predicted"/>
<sequence length="274" mass="30284">MSVEYMATKFQYTAVIRTNKVDDILLRVVAALREQSVPPEEILFVDSSGSEDVHASLSKIGRAVKYQGPLNFSRAVNLGVSEVGTGLTLMISSHTVPSTPRLIEDGWDEAQKVGARIIYWSPPSPDAPNPRRIDIVDRYSYNGRNGLSNSFGMFETAEAVAFPFREDVFASEDQEWAKRYLERHPDAKIVGVISPDILYLNPGYGDSAAGIAKYVQAEVAHLLFTARRSAIAPQIAGRIARSMLALSRGRISRARAHVEIVARYLWLSWKGSSA</sequence>
<name>Q8KMS7_SPHCR</name>
<dbReference type="SUPFAM" id="SSF53448">
    <property type="entry name" value="Nucleotide-diphospho-sugar transferases"/>
    <property type="match status" value="1"/>
</dbReference>
<dbReference type="InterPro" id="IPR029044">
    <property type="entry name" value="Nucleotide-diphossugar_trans"/>
</dbReference>
<accession>Q8KMS7</accession>
<organism evidence="1">
    <name type="scientific">Sphingobium chlorophenolicum</name>
    <dbReference type="NCBI Taxonomy" id="46429"/>
    <lineage>
        <taxon>Bacteria</taxon>
        <taxon>Pseudomonadati</taxon>
        <taxon>Pseudomonadota</taxon>
        <taxon>Alphaproteobacteria</taxon>
        <taxon>Sphingomonadales</taxon>
        <taxon>Sphingomonadaceae</taxon>
        <taxon>Sphingobium</taxon>
    </lineage>
</organism>
<dbReference type="EMBL" id="U12290">
    <property type="protein sequence ID" value="AAM49815.1"/>
    <property type="molecule type" value="Genomic_DNA"/>
</dbReference>
<reference evidence="1" key="2">
    <citation type="submission" date="2002-06" db="EMBL/GenBank/DDBJ databases">
        <title>Organization and regulation of pentachlorophenol-degrading genes in Sphingobium chlorophenolicum ATCC 39723.</title>
        <authorList>
            <person name="Cai M."/>
            <person name="Xun L."/>
        </authorList>
    </citation>
    <scope>NUCLEOTIDE SEQUENCE</scope>
    <source>
        <strain evidence="1">ATCC 39723</strain>
    </source>
</reference>
<protein>
    <submittedName>
        <fullName evidence="1">Probable succinoglycan biosynthesis protein</fullName>
    </submittedName>
</protein>
<evidence type="ECO:0000313" key="1">
    <source>
        <dbReference type="EMBL" id="AAM49815.1"/>
    </source>
</evidence>
<reference evidence="1" key="1">
    <citation type="thesis" date="1994" institute="Microbiology" country="Molecular Biology and Biochemistry, University of Idaho, Moscow">
        <title>Molecular analysis of pentachlorophenol degradation by Flavobacterium sp. strain ATCC 39723.</title>
        <authorList>
            <person name="Lange C.C."/>
            <person name="Orser C.S."/>
        </authorList>
    </citation>
    <scope>NUCLEOTIDE SEQUENCE</scope>
    <source>
        <strain evidence="1">ATCC 39723</strain>
    </source>
</reference>
<dbReference type="AlphaFoldDB" id="Q8KMS7"/>